<dbReference type="SFLD" id="SFLDS00019">
    <property type="entry name" value="Glutathione_Transferase_(cytos"/>
    <property type="match status" value="1"/>
</dbReference>
<dbReference type="Gene3D" id="3.40.30.10">
    <property type="entry name" value="Glutaredoxin"/>
    <property type="match status" value="2"/>
</dbReference>
<feature type="domain" description="GST N-terminal" evidence="6">
    <location>
        <begin position="11"/>
        <end position="90"/>
    </location>
</feature>
<proteinExistence type="inferred from homology"/>
<dbReference type="SUPFAM" id="SSF47616">
    <property type="entry name" value="GST C-terminal domain-like"/>
    <property type="match status" value="2"/>
</dbReference>
<dbReference type="PROSITE" id="PS50404">
    <property type="entry name" value="GST_NTER"/>
    <property type="match status" value="1"/>
</dbReference>
<evidence type="ECO:0000256" key="2">
    <source>
        <dbReference type="ARBA" id="ARBA00022575"/>
    </source>
</evidence>
<evidence type="ECO:0000256" key="3">
    <source>
        <dbReference type="ARBA" id="ARBA00022679"/>
    </source>
</evidence>
<evidence type="ECO:0000313" key="8">
    <source>
        <dbReference type="EMBL" id="KAH0874969.1"/>
    </source>
</evidence>
<dbReference type="Pfam" id="PF02798">
    <property type="entry name" value="GST_N"/>
    <property type="match status" value="1"/>
</dbReference>
<dbReference type="EC" id="2.5.1.18" evidence="1"/>
<keyword evidence="2" id="KW-0216">Detoxification</keyword>
<accession>A0ABQ7Z439</accession>
<dbReference type="InterPro" id="IPR004045">
    <property type="entry name" value="Glutathione_S-Trfase_N"/>
</dbReference>
<evidence type="ECO:0000256" key="4">
    <source>
        <dbReference type="ARBA" id="ARBA00025743"/>
    </source>
</evidence>
<comment type="catalytic activity">
    <reaction evidence="5">
        <text>RX + glutathione = an S-substituted glutathione + a halide anion + H(+)</text>
        <dbReference type="Rhea" id="RHEA:16437"/>
        <dbReference type="ChEBI" id="CHEBI:15378"/>
        <dbReference type="ChEBI" id="CHEBI:16042"/>
        <dbReference type="ChEBI" id="CHEBI:17792"/>
        <dbReference type="ChEBI" id="CHEBI:57925"/>
        <dbReference type="ChEBI" id="CHEBI:90779"/>
        <dbReference type="EC" id="2.5.1.18"/>
    </reaction>
</comment>
<reference evidence="8 9" key="1">
    <citation type="submission" date="2021-05" db="EMBL/GenBank/DDBJ databases">
        <title>Genome Assembly of Synthetic Allotetraploid Brassica napus Reveals Homoeologous Exchanges between Subgenomes.</title>
        <authorList>
            <person name="Davis J.T."/>
        </authorList>
    </citation>
    <scope>NUCLEOTIDE SEQUENCE [LARGE SCALE GENOMIC DNA]</scope>
    <source>
        <strain evidence="9">cv. Da-Ae</strain>
        <tissue evidence="8">Seedling</tissue>
    </source>
</reference>
<evidence type="ECO:0000313" key="9">
    <source>
        <dbReference type="Proteomes" id="UP000824890"/>
    </source>
</evidence>
<dbReference type="SFLD" id="SFLDG01152">
    <property type="entry name" value="Main.3:_Omega-_and_Tau-like"/>
    <property type="match status" value="1"/>
</dbReference>
<protein>
    <recommendedName>
        <fullName evidence="1">glutathione transferase</fullName>
        <ecNumber evidence="1">2.5.1.18</ecNumber>
    </recommendedName>
</protein>
<dbReference type="InterPro" id="IPR036282">
    <property type="entry name" value="Glutathione-S-Trfase_C_sf"/>
</dbReference>
<dbReference type="PANTHER" id="PTHR11260">
    <property type="entry name" value="GLUTATHIONE S-TRANSFERASE, GST, SUPERFAMILY, GST DOMAIN CONTAINING"/>
    <property type="match status" value="1"/>
</dbReference>
<dbReference type="PANTHER" id="PTHR11260:SF621">
    <property type="entry name" value="GLUTATHIONE S-TRANSFERASE U11"/>
    <property type="match status" value="1"/>
</dbReference>
<evidence type="ECO:0000256" key="1">
    <source>
        <dbReference type="ARBA" id="ARBA00012452"/>
    </source>
</evidence>
<dbReference type="CDD" id="cd03185">
    <property type="entry name" value="GST_C_Tau"/>
    <property type="match status" value="2"/>
</dbReference>
<keyword evidence="3" id="KW-0808">Transferase</keyword>
<dbReference type="EMBL" id="JAGKQM010000016">
    <property type="protein sequence ID" value="KAH0874969.1"/>
    <property type="molecule type" value="Genomic_DNA"/>
</dbReference>
<evidence type="ECO:0000256" key="5">
    <source>
        <dbReference type="ARBA" id="ARBA00047960"/>
    </source>
</evidence>
<name>A0ABQ7Z439_BRANA</name>
<feature type="domain" description="GST C-terminal" evidence="7">
    <location>
        <begin position="96"/>
        <end position="234"/>
    </location>
</feature>
<organism evidence="8 9">
    <name type="scientific">Brassica napus</name>
    <name type="common">Rape</name>
    <dbReference type="NCBI Taxonomy" id="3708"/>
    <lineage>
        <taxon>Eukaryota</taxon>
        <taxon>Viridiplantae</taxon>
        <taxon>Streptophyta</taxon>
        <taxon>Embryophyta</taxon>
        <taxon>Tracheophyta</taxon>
        <taxon>Spermatophyta</taxon>
        <taxon>Magnoliopsida</taxon>
        <taxon>eudicotyledons</taxon>
        <taxon>Gunneridae</taxon>
        <taxon>Pentapetalae</taxon>
        <taxon>rosids</taxon>
        <taxon>malvids</taxon>
        <taxon>Brassicales</taxon>
        <taxon>Brassicaceae</taxon>
        <taxon>Brassiceae</taxon>
        <taxon>Brassica</taxon>
    </lineage>
</organism>
<dbReference type="InterPro" id="IPR040079">
    <property type="entry name" value="Glutathione_S-Trfase"/>
</dbReference>
<dbReference type="PROSITE" id="PS50405">
    <property type="entry name" value="GST_CTER"/>
    <property type="match status" value="1"/>
</dbReference>
<dbReference type="SFLD" id="SFLDG00358">
    <property type="entry name" value="Main_(cytGST)"/>
    <property type="match status" value="1"/>
</dbReference>
<comment type="similarity">
    <text evidence="4">Belongs to the GST superfamily. Tau family.</text>
</comment>
<dbReference type="Gene3D" id="1.20.1050.10">
    <property type="match status" value="2"/>
</dbReference>
<gene>
    <name evidence="8" type="ORF">HID58_072331</name>
</gene>
<comment type="caution">
    <text evidence="8">The sequence shown here is derived from an EMBL/GenBank/DDBJ whole genome shotgun (WGS) entry which is preliminary data.</text>
</comment>
<dbReference type="CDD" id="cd03058">
    <property type="entry name" value="GST_N_Tau"/>
    <property type="match status" value="1"/>
</dbReference>
<dbReference type="Proteomes" id="UP000824890">
    <property type="component" value="Unassembled WGS sequence"/>
</dbReference>
<sequence>MGSINGSKNDECVRLLGAWPSPFVLRTRIALNLKRVAYEYLEEEDTLNSESVLNYNPVHKQIPILIHGNKPIRESLNIVMYVDETWLSGPPILPSDPFDRAVARFWDVYIDEHCFTSINGVAVAKDEDERKAAIAKLGQCMALLEETFQECSKGRGFFGGENIGFIDIGFGSMLGPLKVLEKFTGFKFIHPKNTPGLFHWADRFYAHEAVKPVMPDIEKLVEFARLKTRKQTTPSLETQLKSIRNKKTEMTQNGSNGTVKLLGTWSSPFALRGRIALHLKSVEYEYIEEATKPGRQSLPSRHCSFLGSLRRRKVLLNRSMRWLERKKTPGGAAAGNLMGCLVALEEAFQKSSKGGGFCGGENIGFVDIVCGAIVGPFSVIEVFSGVKLLSPDVTPGLVQWAERFRAHEAVKPYMPSVAEFVEFAKQKLNAQ</sequence>
<dbReference type="InterPro" id="IPR045074">
    <property type="entry name" value="GST_C_Tau"/>
</dbReference>
<keyword evidence="9" id="KW-1185">Reference proteome</keyword>
<evidence type="ECO:0000259" key="7">
    <source>
        <dbReference type="PROSITE" id="PS50405"/>
    </source>
</evidence>
<dbReference type="InterPro" id="IPR036249">
    <property type="entry name" value="Thioredoxin-like_sf"/>
</dbReference>
<dbReference type="InterPro" id="IPR010987">
    <property type="entry name" value="Glutathione-S-Trfase_C-like"/>
</dbReference>
<dbReference type="SUPFAM" id="SSF52833">
    <property type="entry name" value="Thioredoxin-like"/>
    <property type="match status" value="2"/>
</dbReference>
<dbReference type="InterPro" id="IPR045073">
    <property type="entry name" value="Omega/Tau-like"/>
</dbReference>
<evidence type="ECO:0000259" key="6">
    <source>
        <dbReference type="PROSITE" id="PS50404"/>
    </source>
</evidence>